<name>A0A6V7PPY1_ANACO</name>
<dbReference type="SMART" id="SM00343">
    <property type="entry name" value="ZnF_C2HC"/>
    <property type="match status" value="2"/>
</dbReference>
<dbReference type="GO" id="GO:0008270">
    <property type="term" value="F:zinc ion binding"/>
    <property type="evidence" value="ECO:0007669"/>
    <property type="project" value="InterPro"/>
</dbReference>
<reference evidence="2" key="1">
    <citation type="submission" date="2020-07" db="EMBL/GenBank/DDBJ databases">
        <authorList>
            <person name="Lin J."/>
        </authorList>
    </citation>
    <scope>NUCLEOTIDE SEQUENCE</scope>
</reference>
<evidence type="ECO:0000259" key="1">
    <source>
        <dbReference type="SMART" id="SM00343"/>
    </source>
</evidence>
<sequence>MSEESIRDTEGAYHKGKKTIYKVVWTDHKGDPFIARLPPSSIGRCYRCLAKDHWVQECRDPIRCSACFRTGHFVRNCRTRNPHSLAKMHRAMQFAPCPGRCSSPSLKGFSNDFLIAHHSERDFVIFLPLWVRSFDLVRQGIVTLLHFQLRCYVWNPYRDATRPRITYKVWIKLVDVLFKCWFEARVATIVNSFGRYLWADEKSTNMHDLIGFRFQITIDDIAKIPENLAITIGDKVVNIIVQLESSAFFGGD</sequence>
<protein>
    <recommendedName>
        <fullName evidence="1">CCHC-type domain-containing protein</fullName>
    </recommendedName>
</protein>
<dbReference type="InterPro" id="IPR001878">
    <property type="entry name" value="Znf_CCHC"/>
</dbReference>
<feature type="domain" description="CCHC-type" evidence="1">
    <location>
        <begin position="63"/>
        <end position="79"/>
    </location>
</feature>
<dbReference type="EMBL" id="LR862150">
    <property type="protein sequence ID" value="CAD1832914.1"/>
    <property type="molecule type" value="Genomic_DNA"/>
</dbReference>
<feature type="domain" description="CCHC-type" evidence="1">
    <location>
        <begin position="44"/>
        <end position="60"/>
    </location>
</feature>
<dbReference type="AlphaFoldDB" id="A0A6V7PPY1"/>
<dbReference type="GO" id="GO:0003676">
    <property type="term" value="F:nucleic acid binding"/>
    <property type="evidence" value="ECO:0007669"/>
    <property type="project" value="InterPro"/>
</dbReference>
<dbReference type="InterPro" id="IPR036875">
    <property type="entry name" value="Znf_CCHC_sf"/>
</dbReference>
<gene>
    <name evidence="2" type="ORF">CB5_LOCUS16125</name>
</gene>
<proteinExistence type="predicted"/>
<dbReference type="Gene3D" id="4.10.60.10">
    <property type="entry name" value="Zinc finger, CCHC-type"/>
    <property type="match status" value="1"/>
</dbReference>
<organism evidence="2">
    <name type="scientific">Ananas comosus var. bracteatus</name>
    <name type="common">red pineapple</name>
    <dbReference type="NCBI Taxonomy" id="296719"/>
    <lineage>
        <taxon>Eukaryota</taxon>
        <taxon>Viridiplantae</taxon>
        <taxon>Streptophyta</taxon>
        <taxon>Embryophyta</taxon>
        <taxon>Tracheophyta</taxon>
        <taxon>Spermatophyta</taxon>
        <taxon>Magnoliopsida</taxon>
        <taxon>Liliopsida</taxon>
        <taxon>Poales</taxon>
        <taxon>Bromeliaceae</taxon>
        <taxon>Bromelioideae</taxon>
        <taxon>Ananas</taxon>
    </lineage>
</organism>
<evidence type="ECO:0000313" key="2">
    <source>
        <dbReference type="EMBL" id="CAD1832914.1"/>
    </source>
</evidence>
<accession>A0A6V7PPY1</accession>
<dbReference type="SUPFAM" id="SSF57756">
    <property type="entry name" value="Retrovirus zinc finger-like domains"/>
    <property type="match status" value="1"/>
</dbReference>